<organism evidence="7 8">
    <name type="scientific">Paraburkholderia unamae</name>
    <dbReference type="NCBI Taxonomy" id="219649"/>
    <lineage>
        <taxon>Bacteria</taxon>
        <taxon>Pseudomonadati</taxon>
        <taxon>Pseudomonadota</taxon>
        <taxon>Betaproteobacteria</taxon>
        <taxon>Burkholderiales</taxon>
        <taxon>Burkholderiaceae</taxon>
        <taxon>Paraburkholderia</taxon>
    </lineage>
</organism>
<dbReference type="RefSeq" id="WP_116612983.1">
    <property type="nucleotide sequence ID" value="NZ_QEOB01000015.1"/>
</dbReference>
<dbReference type="InterPro" id="IPR036388">
    <property type="entry name" value="WH-like_DNA-bd_sf"/>
</dbReference>
<keyword evidence="2" id="KW-0805">Transcription regulation</keyword>
<comment type="similarity">
    <text evidence="1">Belongs to the LysR transcriptional regulatory family.</text>
</comment>
<dbReference type="InterPro" id="IPR005119">
    <property type="entry name" value="LysR_subst-bd"/>
</dbReference>
<evidence type="ECO:0000313" key="8">
    <source>
        <dbReference type="Proteomes" id="UP000245712"/>
    </source>
</evidence>
<evidence type="ECO:0000256" key="2">
    <source>
        <dbReference type="ARBA" id="ARBA00023015"/>
    </source>
</evidence>
<dbReference type="PANTHER" id="PTHR30537">
    <property type="entry name" value="HTH-TYPE TRANSCRIPTIONAL REGULATOR"/>
    <property type="match status" value="1"/>
</dbReference>
<evidence type="ECO:0000313" key="7">
    <source>
        <dbReference type="EMBL" id="PVX76988.1"/>
    </source>
</evidence>
<feature type="region of interest" description="Disordered" evidence="5">
    <location>
        <begin position="312"/>
        <end position="336"/>
    </location>
</feature>
<accession>A0ABX5KH76</accession>
<comment type="caution">
    <text evidence="7">The sequence shown here is derived from an EMBL/GenBank/DDBJ whole genome shotgun (WGS) entry which is preliminary data.</text>
</comment>
<evidence type="ECO:0000256" key="3">
    <source>
        <dbReference type="ARBA" id="ARBA00023125"/>
    </source>
</evidence>
<evidence type="ECO:0000259" key="6">
    <source>
        <dbReference type="PROSITE" id="PS50931"/>
    </source>
</evidence>
<evidence type="ECO:0000256" key="4">
    <source>
        <dbReference type="ARBA" id="ARBA00023163"/>
    </source>
</evidence>
<sequence>MNEIRAITVFLRAATLGSLRKAAADLGIAPQAASLALAQLEQHLDLRLFHRTTRSLSLTEAGERFLGEVQPAHEGLLKALADARRGKETMAGPLRVSAPQSLGKAVLWPFILRFRERYPEVALDLQFDDRFSDWIADRIDVGFRGGLPADGRLIARRLMPVQLIVCASPDYVAQRGAPQHIDELANHACTGYRQPNTGRVAPWVFRVGKETVYRDVPTVLCTNEPELETDAVASGVGIGQLGSFSAVPLIRTGRLLPLLTHNLSDDLGLYICYARRAQMPLRARTFIDFMVDALAGNTGWVLTREELAAANSASAASAAKRRPTPRKSASGARRSA</sequence>
<dbReference type="InterPro" id="IPR000847">
    <property type="entry name" value="LysR_HTH_N"/>
</dbReference>
<dbReference type="InterPro" id="IPR058163">
    <property type="entry name" value="LysR-type_TF_proteobact-type"/>
</dbReference>
<feature type="domain" description="HTH lysR-type" evidence="6">
    <location>
        <begin position="1"/>
        <end position="59"/>
    </location>
</feature>
<dbReference type="Gene3D" id="1.10.10.10">
    <property type="entry name" value="Winged helix-like DNA-binding domain superfamily/Winged helix DNA-binding domain"/>
    <property type="match status" value="1"/>
</dbReference>
<keyword evidence="3" id="KW-0238">DNA-binding</keyword>
<dbReference type="Gene3D" id="3.40.190.290">
    <property type="match status" value="1"/>
</dbReference>
<evidence type="ECO:0000256" key="1">
    <source>
        <dbReference type="ARBA" id="ARBA00009437"/>
    </source>
</evidence>
<keyword evidence="4" id="KW-0804">Transcription</keyword>
<dbReference type="CDD" id="cd08422">
    <property type="entry name" value="PBP2_CrgA_like"/>
    <property type="match status" value="1"/>
</dbReference>
<dbReference type="EMBL" id="QEOB01000015">
    <property type="protein sequence ID" value="PVX76988.1"/>
    <property type="molecule type" value="Genomic_DNA"/>
</dbReference>
<dbReference type="Proteomes" id="UP000245712">
    <property type="component" value="Unassembled WGS sequence"/>
</dbReference>
<proteinExistence type="inferred from homology"/>
<dbReference type="PROSITE" id="PS50931">
    <property type="entry name" value="HTH_LYSR"/>
    <property type="match status" value="1"/>
</dbReference>
<dbReference type="Pfam" id="PF00126">
    <property type="entry name" value="HTH_1"/>
    <property type="match status" value="1"/>
</dbReference>
<dbReference type="PANTHER" id="PTHR30537:SF5">
    <property type="entry name" value="HTH-TYPE TRANSCRIPTIONAL ACTIVATOR TTDR-RELATED"/>
    <property type="match status" value="1"/>
</dbReference>
<reference evidence="7 8" key="1">
    <citation type="submission" date="2018-05" db="EMBL/GenBank/DDBJ databases">
        <title>Genomic Encyclopedia of Type Strains, Phase IV (KMG-V): Genome sequencing to study the core and pangenomes of soil and plant-associated prokaryotes.</title>
        <authorList>
            <person name="Whitman W."/>
        </authorList>
    </citation>
    <scope>NUCLEOTIDE SEQUENCE [LARGE SCALE GENOMIC DNA]</scope>
    <source>
        <strain evidence="7 8">SCZa-39</strain>
    </source>
</reference>
<name>A0ABX5KH76_9BURK</name>
<dbReference type="InterPro" id="IPR036390">
    <property type="entry name" value="WH_DNA-bd_sf"/>
</dbReference>
<gene>
    <name evidence="7" type="ORF">C7402_11547</name>
</gene>
<dbReference type="SUPFAM" id="SSF46785">
    <property type="entry name" value="Winged helix' DNA-binding domain"/>
    <property type="match status" value="1"/>
</dbReference>
<dbReference type="Pfam" id="PF03466">
    <property type="entry name" value="LysR_substrate"/>
    <property type="match status" value="1"/>
</dbReference>
<dbReference type="SUPFAM" id="SSF53850">
    <property type="entry name" value="Periplasmic binding protein-like II"/>
    <property type="match status" value="1"/>
</dbReference>
<keyword evidence="8" id="KW-1185">Reference proteome</keyword>
<evidence type="ECO:0000256" key="5">
    <source>
        <dbReference type="SAM" id="MobiDB-lite"/>
    </source>
</evidence>
<protein>
    <submittedName>
        <fullName evidence="7">LysR family transcriptional regulator</fullName>
    </submittedName>
</protein>